<name>A0AAN9V2I0_9ORTH</name>
<proteinExistence type="predicted"/>
<evidence type="ECO:0000313" key="2">
    <source>
        <dbReference type="EMBL" id="KAK7790376.1"/>
    </source>
</evidence>
<feature type="compositionally biased region" description="Pro residues" evidence="1">
    <location>
        <begin position="21"/>
        <end position="30"/>
    </location>
</feature>
<dbReference type="AlphaFoldDB" id="A0AAN9V2I0"/>
<reference evidence="2 3" key="1">
    <citation type="submission" date="2024-03" db="EMBL/GenBank/DDBJ databases">
        <title>The genome assembly and annotation of the cricket Gryllus longicercus Weissman &amp; Gray.</title>
        <authorList>
            <person name="Szrajer S."/>
            <person name="Gray D."/>
            <person name="Ylla G."/>
        </authorList>
    </citation>
    <scope>NUCLEOTIDE SEQUENCE [LARGE SCALE GENOMIC DNA]</scope>
    <source>
        <strain evidence="2">DAG 2021-001</strain>
        <tissue evidence="2">Whole body minus gut</tissue>
    </source>
</reference>
<sequence>MGQARRSVRALPVRGECSERPSPPPPSPPPRRPRRRRLPSGRRPLAGSPKRCRLRVPLPATRSATFAR</sequence>
<accession>A0AAN9V2I0</accession>
<keyword evidence="3" id="KW-1185">Reference proteome</keyword>
<dbReference type="EMBL" id="JAZDUA010000633">
    <property type="protein sequence ID" value="KAK7790376.1"/>
    <property type="molecule type" value="Genomic_DNA"/>
</dbReference>
<gene>
    <name evidence="2" type="ORF">R5R35_009975</name>
</gene>
<dbReference type="Proteomes" id="UP001378592">
    <property type="component" value="Unassembled WGS sequence"/>
</dbReference>
<feature type="compositionally biased region" description="Basic residues" evidence="1">
    <location>
        <begin position="31"/>
        <end position="40"/>
    </location>
</feature>
<feature type="region of interest" description="Disordered" evidence="1">
    <location>
        <begin position="1"/>
        <end position="68"/>
    </location>
</feature>
<comment type="caution">
    <text evidence="2">The sequence shown here is derived from an EMBL/GenBank/DDBJ whole genome shotgun (WGS) entry which is preliminary data.</text>
</comment>
<evidence type="ECO:0000256" key="1">
    <source>
        <dbReference type="SAM" id="MobiDB-lite"/>
    </source>
</evidence>
<organism evidence="2 3">
    <name type="scientific">Gryllus longicercus</name>
    <dbReference type="NCBI Taxonomy" id="2509291"/>
    <lineage>
        <taxon>Eukaryota</taxon>
        <taxon>Metazoa</taxon>
        <taxon>Ecdysozoa</taxon>
        <taxon>Arthropoda</taxon>
        <taxon>Hexapoda</taxon>
        <taxon>Insecta</taxon>
        <taxon>Pterygota</taxon>
        <taxon>Neoptera</taxon>
        <taxon>Polyneoptera</taxon>
        <taxon>Orthoptera</taxon>
        <taxon>Ensifera</taxon>
        <taxon>Gryllidea</taxon>
        <taxon>Grylloidea</taxon>
        <taxon>Gryllidae</taxon>
        <taxon>Gryllinae</taxon>
        <taxon>Gryllus</taxon>
    </lineage>
</organism>
<evidence type="ECO:0000313" key="3">
    <source>
        <dbReference type="Proteomes" id="UP001378592"/>
    </source>
</evidence>
<protein>
    <submittedName>
        <fullName evidence="2">Uncharacterized protein</fullName>
    </submittedName>
</protein>